<accession>A0A0C3QR49</accession>
<organism evidence="2 3">
    <name type="scientific">Tulasnella calospora MUT 4182</name>
    <dbReference type="NCBI Taxonomy" id="1051891"/>
    <lineage>
        <taxon>Eukaryota</taxon>
        <taxon>Fungi</taxon>
        <taxon>Dikarya</taxon>
        <taxon>Basidiomycota</taxon>
        <taxon>Agaricomycotina</taxon>
        <taxon>Agaricomycetes</taxon>
        <taxon>Cantharellales</taxon>
        <taxon>Tulasnellaceae</taxon>
        <taxon>Tulasnella</taxon>
    </lineage>
</organism>
<protein>
    <recommendedName>
        <fullName evidence="1">Ricin B lectin domain-containing protein</fullName>
    </recommendedName>
</protein>
<evidence type="ECO:0000259" key="1">
    <source>
        <dbReference type="Pfam" id="PF14200"/>
    </source>
</evidence>
<dbReference type="Gene3D" id="2.80.10.50">
    <property type="match status" value="2"/>
</dbReference>
<reference evidence="2 3" key="1">
    <citation type="submission" date="2014-04" db="EMBL/GenBank/DDBJ databases">
        <authorList>
            <consortium name="DOE Joint Genome Institute"/>
            <person name="Kuo A."/>
            <person name="Girlanda M."/>
            <person name="Perotto S."/>
            <person name="Kohler A."/>
            <person name="Nagy L.G."/>
            <person name="Floudas D."/>
            <person name="Copeland A."/>
            <person name="Barry K.W."/>
            <person name="Cichocki N."/>
            <person name="Veneault-Fourrey C."/>
            <person name="LaButti K."/>
            <person name="Lindquist E.A."/>
            <person name="Lipzen A."/>
            <person name="Lundell T."/>
            <person name="Morin E."/>
            <person name="Murat C."/>
            <person name="Sun H."/>
            <person name="Tunlid A."/>
            <person name="Henrissat B."/>
            <person name="Grigoriev I.V."/>
            <person name="Hibbett D.S."/>
            <person name="Martin F."/>
            <person name="Nordberg H.P."/>
            <person name="Cantor M.N."/>
            <person name="Hua S.X."/>
        </authorList>
    </citation>
    <scope>NUCLEOTIDE SEQUENCE [LARGE SCALE GENOMIC DNA]</scope>
    <source>
        <strain evidence="2 3">MUT 4182</strain>
    </source>
</reference>
<dbReference type="EMBL" id="KN822974">
    <property type="protein sequence ID" value="KIO30189.1"/>
    <property type="molecule type" value="Genomic_DNA"/>
</dbReference>
<dbReference type="Proteomes" id="UP000054248">
    <property type="component" value="Unassembled WGS sequence"/>
</dbReference>
<evidence type="ECO:0000313" key="2">
    <source>
        <dbReference type="EMBL" id="KIO30189.1"/>
    </source>
</evidence>
<dbReference type="HOGENOM" id="CLU_973845_0_0_1"/>
<dbReference type="Pfam" id="PF14200">
    <property type="entry name" value="RicinB_lectin_2"/>
    <property type="match status" value="1"/>
</dbReference>
<dbReference type="SUPFAM" id="SSF50370">
    <property type="entry name" value="Ricin B-like lectins"/>
    <property type="match status" value="2"/>
</dbReference>
<feature type="domain" description="Ricin B lectin" evidence="1">
    <location>
        <begin position="182"/>
        <end position="269"/>
    </location>
</feature>
<sequence length="286" mass="31377">MNSNQLPLIPDIYRVGCLPGTGQQANLYLDHANAGQPVLAKAGAEDLPAQEWVFTAKPDSPSKFSIYNIQSGQYLGIVNGQVKALSTMFWWTLVRDGMNYSIVDGNLSLKMLENAQLAMESASANVQRWTVIPTAYGKYGPYWLKHKEAKNYLALLGGSYADKTHAQGFKGTPERKADLSFQWRLIPAGPNGSNLMRIQNVSSSTCLMRHGGPVAGAVQISGWPKPDHQWVAKPAPGEPTARIFQVEGSNYVAELYAGSAKDGNDAVIWPFKDGNPRQVWYLESCE</sequence>
<reference evidence="3" key="2">
    <citation type="submission" date="2015-01" db="EMBL/GenBank/DDBJ databases">
        <title>Evolutionary Origins and Diversification of the Mycorrhizal Mutualists.</title>
        <authorList>
            <consortium name="DOE Joint Genome Institute"/>
            <consortium name="Mycorrhizal Genomics Consortium"/>
            <person name="Kohler A."/>
            <person name="Kuo A."/>
            <person name="Nagy L.G."/>
            <person name="Floudas D."/>
            <person name="Copeland A."/>
            <person name="Barry K.W."/>
            <person name="Cichocki N."/>
            <person name="Veneault-Fourrey C."/>
            <person name="LaButti K."/>
            <person name="Lindquist E.A."/>
            <person name="Lipzen A."/>
            <person name="Lundell T."/>
            <person name="Morin E."/>
            <person name="Murat C."/>
            <person name="Riley R."/>
            <person name="Ohm R."/>
            <person name="Sun H."/>
            <person name="Tunlid A."/>
            <person name="Henrissat B."/>
            <person name="Grigoriev I.V."/>
            <person name="Hibbett D.S."/>
            <person name="Martin F."/>
        </authorList>
    </citation>
    <scope>NUCLEOTIDE SEQUENCE [LARGE SCALE GENOMIC DNA]</scope>
    <source>
        <strain evidence="3">MUT 4182</strain>
    </source>
</reference>
<dbReference type="CDD" id="cd23416">
    <property type="entry name" value="beta-trefoil_Ricin_MOA-like"/>
    <property type="match status" value="1"/>
</dbReference>
<dbReference type="AlphaFoldDB" id="A0A0C3QR49"/>
<dbReference type="OrthoDB" id="3159833at2759"/>
<keyword evidence="3" id="KW-1185">Reference proteome</keyword>
<dbReference type="InterPro" id="IPR000772">
    <property type="entry name" value="Ricin_B_lectin"/>
</dbReference>
<proteinExistence type="predicted"/>
<gene>
    <name evidence="2" type="ORF">M407DRAFT_20657</name>
</gene>
<dbReference type="InterPro" id="IPR035992">
    <property type="entry name" value="Ricin_B-like_lectins"/>
</dbReference>
<name>A0A0C3QR49_9AGAM</name>
<evidence type="ECO:0000313" key="3">
    <source>
        <dbReference type="Proteomes" id="UP000054248"/>
    </source>
</evidence>